<gene>
    <name evidence="3" type="ORF">EV193_104443</name>
</gene>
<feature type="compositionally biased region" description="Basic residues" evidence="1">
    <location>
        <begin position="1"/>
        <end position="10"/>
    </location>
</feature>
<dbReference type="EMBL" id="SGWQ01000004">
    <property type="protein sequence ID" value="RZS39227.1"/>
    <property type="molecule type" value="Genomic_DNA"/>
</dbReference>
<dbReference type="RefSeq" id="WP_130344785.1">
    <property type="nucleotide sequence ID" value="NZ_SGWQ01000004.1"/>
</dbReference>
<proteinExistence type="predicted"/>
<feature type="transmembrane region" description="Helical" evidence="2">
    <location>
        <begin position="103"/>
        <end position="120"/>
    </location>
</feature>
<feature type="transmembrane region" description="Helical" evidence="2">
    <location>
        <begin position="75"/>
        <end position="97"/>
    </location>
</feature>
<comment type="caution">
    <text evidence="3">The sequence shown here is derived from an EMBL/GenBank/DDBJ whole genome shotgun (WGS) entry which is preliminary data.</text>
</comment>
<evidence type="ECO:0000256" key="2">
    <source>
        <dbReference type="SAM" id="Phobius"/>
    </source>
</evidence>
<accession>A0A4Q7KRW1</accession>
<keyword evidence="4" id="KW-1185">Reference proteome</keyword>
<evidence type="ECO:0000313" key="3">
    <source>
        <dbReference type="EMBL" id="RZS39227.1"/>
    </source>
</evidence>
<reference evidence="3 4" key="1">
    <citation type="submission" date="2019-02" db="EMBL/GenBank/DDBJ databases">
        <title>Genomic Encyclopedia of Type Strains, Phase IV (KMG-IV): sequencing the most valuable type-strain genomes for metagenomic binning, comparative biology and taxonomic classification.</title>
        <authorList>
            <person name="Goeker M."/>
        </authorList>
    </citation>
    <scope>NUCLEOTIDE SEQUENCE [LARGE SCALE GENOMIC DNA]</scope>
    <source>
        <strain evidence="3 4">DSM 101727</strain>
    </source>
</reference>
<name>A0A4Q7KRW1_9PSEU</name>
<keyword evidence="2" id="KW-0472">Membrane</keyword>
<dbReference type="AlphaFoldDB" id="A0A4Q7KRW1"/>
<keyword evidence="2" id="KW-1133">Transmembrane helix</keyword>
<keyword evidence="2" id="KW-0812">Transmembrane</keyword>
<evidence type="ECO:0000313" key="4">
    <source>
        <dbReference type="Proteomes" id="UP000294257"/>
    </source>
</evidence>
<protein>
    <submittedName>
        <fullName evidence="3">Uncharacterized protein</fullName>
    </submittedName>
</protein>
<dbReference type="OrthoDB" id="4460669at2"/>
<evidence type="ECO:0000256" key="1">
    <source>
        <dbReference type="SAM" id="MobiDB-lite"/>
    </source>
</evidence>
<organism evidence="3 4">
    <name type="scientific">Herbihabitans rhizosphaerae</name>
    <dbReference type="NCBI Taxonomy" id="1872711"/>
    <lineage>
        <taxon>Bacteria</taxon>
        <taxon>Bacillati</taxon>
        <taxon>Actinomycetota</taxon>
        <taxon>Actinomycetes</taxon>
        <taxon>Pseudonocardiales</taxon>
        <taxon>Pseudonocardiaceae</taxon>
        <taxon>Herbihabitans</taxon>
    </lineage>
</organism>
<feature type="region of interest" description="Disordered" evidence="1">
    <location>
        <begin position="1"/>
        <end position="64"/>
    </location>
</feature>
<sequence>MTRRDGKHVRQWNDADELPPRPDPATGEPRVPFVSSAYTGSAVAPDAADTGAGEPPTPPDGEAPALAWSRNDRQVLMWTGIATVGFGILFFTVIQGLSFDWMSYWWTWLSLAVVAAAVVWRNAGDTISAGADWVRYRDKWVKTYDLTSAKVRTWGPILKLELRDTGGRKVSIHLSDLNDDPYVFDLVHNGILHSIVAGNALTNSTLHQILGVPRRPERD</sequence>
<dbReference type="Proteomes" id="UP000294257">
    <property type="component" value="Unassembled WGS sequence"/>
</dbReference>